<keyword evidence="2" id="KW-1185">Reference proteome</keyword>
<evidence type="ECO:0000313" key="2">
    <source>
        <dbReference type="Proteomes" id="UP000053279"/>
    </source>
</evidence>
<organism evidence="1 2">
    <name type="scientific">Nanobsidianus stetteri</name>
    <dbReference type="NCBI Taxonomy" id="1294122"/>
    <lineage>
        <taxon>Archaea</taxon>
        <taxon>Nanobdellota</taxon>
        <taxon>Candidatus Nanoarchaeia</taxon>
        <taxon>Nanoarchaeales</taxon>
        <taxon>Nanopusillaceae</taxon>
        <taxon>Candidatus Nanobsidianus</taxon>
    </lineage>
</organism>
<accession>R1FTY7</accession>
<gene>
    <name evidence="1" type="ORF">Nst1_280</name>
</gene>
<comment type="caution">
    <text evidence="1">The sequence shown here is derived from an EMBL/GenBank/DDBJ whole genome shotgun (WGS) entry which is preliminary data.</text>
</comment>
<sequence>MQNIKIDDLRNENIEDNKHKILEIKLILDNPNIKMEQIYFWLVDFIRDSLKMDINKLSDDFTSSVASAFFGEMGQRLANVLNNARSLAELINTLTRTIISILNEYKQLYSIYVLYENLLSKNKDEAIASYTALKDRWVFYVDANRGAGALRNLQGSRFPSVVDLFFLVDLKSELEKLKNKKLIGEELYNALFNNPENNAPRDLNELFNKGIINRRMYNFLNNKLIDFYSWLENNKKVLYDRITLLKSYLKHELSSLLYYVEFAKPYFKFARKLLQNPDQPVDVVNAFETAIINISLITNQKEIKVKEYDEKEGKEIEKSYIPLYEIDMKARAIPTVVGRTDSYTRMYSFLGRIDIILRAYLVEKEEYDSIIINQESEDLAYITGLTDDYIKSMSDLILETFLYDIIKNDENLLKIVAEKSNAKSEEIKNDPYKIRWTKELVEELEKDERIKRALSSIAWIKKYLDSEKKEKKEDKKEENKEEKKESSISLIFPNLGNIIIWLLKIISTFGKDITSIEKNIKKKNIEEERKSIIEETKEKTIDTAWKIYMTFKKTFGMLNY</sequence>
<reference evidence="1 2" key="1">
    <citation type="submission" date="2013-02" db="EMBL/GenBank/DDBJ databases">
        <title>Insights into archaeal evolution and symbiosis from the genomes of a Nanoarchaeon and its crenarchaeal host from Yellowstone National Park.</title>
        <authorList>
            <person name="Podar M."/>
            <person name="Makarova K.S."/>
            <person name="Graham D.E."/>
            <person name="Wolf Y.I."/>
            <person name="Koonin E.V."/>
            <person name="Reysenbach A.-L."/>
        </authorList>
    </citation>
    <scope>NUCLEOTIDE SEQUENCE [LARGE SCALE GENOMIC DNA]</scope>
</reference>
<proteinExistence type="predicted"/>
<dbReference type="AlphaFoldDB" id="R1FTY7"/>
<name>R1FTY7_NANST</name>
<protein>
    <submittedName>
        <fullName evidence="1">Uncharacterized protein</fullName>
    </submittedName>
</protein>
<dbReference type="EMBL" id="APJZ01000002">
    <property type="protein sequence ID" value="EOD42550.1"/>
    <property type="molecule type" value="Genomic_DNA"/>
</dbReference>
<dbReference type="Proteomes" id="UP000053279">
    <property type="component" value="Unassembled WGS sequence"/>
</dbReference>
<evidence type="ECO:0000313" key="1">
    <source>
        <dbReference type="EMBL" id="EOD42550.1"/>
    </source>
</evidence>